<dbReference type="EMBL" id="NBNE01012021">
    <property type="protein sequence ID" value="OWY96152.1"/>
    <property type="molecule type" value="Genomic_DNA"/>
</dbReference>
<dbReference type="InterPro" id="IPR021109">
    <property type="entry name" value="Peptidase_aspartic_dom_sf"/>
</dbReference>
<proteinExistence type="predicted"/>
<comment type="caution">
    <text evidence="1">The sequence shown here is derived from an EMBL/GenBank/DDBJ whole genome shotgun (WGS) entry which is preliminary data.</text>
</comment>
<evidence type="ECO:0008006" key="3">
    <source>
        <dbReference type="Google" id="ProtNLM"/>
    </source>
</evidence>
<sequence length="143" mass="15689">MDGGMIMIKKRIGKSHRYMERLKLKLKFGKQISGSGLGGVPTNITASAKVKITLGPRVMYVVDVWVANIGGGLDVLLGMNFMFSAGVRLCVKEGLVQLPDEGTFLFSGRGLSHVKRDMEFVQSILCIFDLESTGWSDCQRSES</sequence>
<dbReference type="AlphaFoldDB" id="A0A225USU4"/>
<reference evidence="2" key="1">
    <citation type="submission" date="2017-03" db="EMBL/GenBank/DDBJ databases">
        <title>Phytopthora megakarya and P. palmivora, two closely related causual agents of cacao black pod achieved similar genome size and gene model numbers by different mechanisms.</title>
        <authorList>
            <person name="Ali S."/>
            <person name="Shao J."/>
            <person name="Larry D.J."/>
            <person name="Kronmiller B."/>
            <person name="Shen D."/>
            <person name="Strem M.D."/>
            <person name="Melnick R.L."/>
            <person name="Guiltinan M.J."/>
            <person name="Tyler B.M."/>
            <person name="Meinhardt L.W."/>
            <person name="Bailey B.A."/>
        </authorList>
    </citation>
    <scope>NUCLEOTIDE SEQUENCE [LARGE SCALE GENOMIC DNA]</scope>
    <source>
        <strain evidence="2">zdho120</strain>
    </source>
</reference>
<gene>
    <name evidence="1" type="ORF">PHMEG_00033659</name>
</gene>
<evidence type="ECO:0000313" key="1">
    <source>
        <dbReference type="EMBL" id="OWY96152.1"/>
    </source>
</evidence>
<dbReference type="Pfam" id="PF13650">
    <property type="entry name" value="Asp_protease_2"/>
    <property type="match status" value="1"/>
</dbReference>
<dbReference type="Proteomes" id="UP000198211">
    <property type="component" value="Unassembled WGS sequence"/>
</dbReference>
<evidence type="ECO:0000313" key="2">
    <source>
        <dbReference type="Proteomes" id="UP000198211"/>
    </source>
</evidence>
<organism evidence="1 2">
    <name type="scientific">Phytophthora megakarya</name>
    <dbReference type="NCBI Taxonomy" id="4795"/>
    <lineage>
        <taxon>Eukaryota</taxon>
        <taxon>Sar</taxon>
        <taxon>Stramenopiles</taxon>
        <taxon>Oomycota</taxon>
        <taxon>Peronosporomycetes</taxon>
        <taxon>Peronosporales</taxon>
        <taxon>Peronosporaceae</taxon>
        <taxon>Phytophthora</taxon>
    </lineage>
</organism>
<name>A0A225USU4_9STRA</name>
<keyword evidence="2" id="KW-1185">Reference proteome</keyword>
<accession>A0A225USU4</accession>
<dbReference type="OrthoDB" id="128412at2759"/>
<dbReference type="Gene3D" id="2.40.70.10">
    <property type="entry name" value="Acid Proteases"/>
    <property type="match status" value="1"/>
</dbReference>
<protein>
    <recommendedName>
        <fullName evidence="3">Eukaryotic/viral aspartic protease</fullName>
    </recommendedName>
</protein>